<reference evidence="2" key="1">
    <citation type="submission" date="2019-08" db="EMBL/GenBank/DDBJ databases">
        <authorList>
            <person name="Kucharzyk K."/>
            <person name="Murdoch R.W."/>
            <person name="Higgins S."/>
            <person name="Loffler F."/>
        </authorList>
    </citation>
    <scope>NUCLEOTIDE SEQUENCE</scope>
</reference>
<evidence type="ECO:0000313" key="2">
    <source>
        <dbReference type="EMBL" id="MPM36163.1"/>
    </source>
</evidence>
<organism evidence="2">
    <name type="scientific">bioreactor metagenome</name>
    <dbReference type="NCBI Taxonomy" id="1076179"/>
    <lineage>
        <taxon>unclassified sequences</taxon>
        <taxon>metagenomes</taxon>
        <taxon>ecological metagenomes</taxon>
    </lineage>
</organism>
<feature type="transmembrane region" description="Helical" evidence="1">
    <location>
        <begin position="34"/>
        <end position="54"/>
    </location>
</feature>
<accession>A0A644ZBR5</accession>
<protein>
    <recommendedName>
        <fullName evidence="3">Holin</fullName>
    </recommendedName>
</protein>
<sequence length="83" mass="8687">MRELLRKLSSRKLWAAVAGIVTGLAMVFGLDENVISTVVGAVVAIASVTTYIVTEGRVDAESVKRAADAARDAADALKNADRA</sequence>
<comment type="caution">
    <text evidence="2">The sequence shown here is derived from an EMBL/GenBank/DDBJ whole genome shotgun (WGS) entry which is preliminary data.</text>
</comment>
<gene>
    <name evidence="2" type="ORF">SDC9_82758</name>
</gene>
<dbReference type="EMBL" id="VSSQ01007518">
    <property type="protein sequence ID" value="MPM36163.1"/>
    <property type="molecule type" value="Genomic_DNA"/>
</dbReference>
<evidence type="ECO:0008006" key="3">
    <source>
        <dbReference type="Google" id="ProtNLM"/>
    </source>
</evidence>
<dbReference type="AlphaFoldDB" id="A0A644ZBR5"/>
<evidence type="ECO:0000256" key="1">
    <source>
        <dbReference type="SAM" id="Phobius"/>
    </source>
</evidence>
<feature type="transmembrane region" description="Helical" evidence="1">
    <location>
        <begin position="12"/>
        <end position="28"/>
    </location>
</feature>
<proteinExistence type="predicted"/>
<keyword evidence="1" id="KW-0472">Membrane</keyword>
<keyword evidence="1" id="KW-1133">Transmembrane helix</keyword>
<name>A0A644ZBR5_9ZZZZ</name>
<keyword evidence="1" id="KW-0812">Transmembrane</keyword>